<protein>
    <submittedName>
        <fullName evidence="1">Uncharacterized protein</fullName>
    </submittedName>
</protein>
<gene>
    <name evidence="1" type="ORF">AVDCRST_MAG26-4316</name>
</gene>
<evidence type="ECO:0000313" key="1">
    <source>
        <dbReference type="EMBL" id="CAA9293973.1"/>
    </source>
</evidence>
<accession>A0A6J4K2J7</accession>
<name>A0A6J4K2J7_9CHLR</name>
<proteinExistence type="predicted"/>
<dbReference type="EMBL" id="CADCTK010001020">
    <property type="protein sequence ID" value="CAA9293973.1"/>
    <property type="molecule type" value="Genomic_DNA"/>
</dbReference>
<reference evidence="1" key="1">
    <citation type="submission" date="2020-02" db="EMBL/GenBank/DDBJ databases">
        <authorList>
            <person name="Meier V. D."/>
        </authorList>
    </citation>
    <scope>NUCLEOTIDE SEQUENCE</scope>
    <source>
        <strain evidence="1">AVDCRST_MAG26</strain>
    </source>
</reference>
<dbReference type="AlphaFoldDB" id="A0A6J4K2J7"/>
<organism evidence="1">
    <name type="scientific">uncultured Chloroflexia bacterium</name>
    <dbReference type="NCBI Taxonomy" id="1672391"/>
    <lineage>
        <taxon>Bacteria</taxon>
        <taxon>Bacillati</taxon>
        <taxon>Chloroflexota</taxon>
        <taxon>Chloroflexia</taxon>
        <taxon>environmental samples</taxon>
    </lineage>
</organism>
<sequence>MCLIVERSLRQISVGWCFNKDSALAVVIQVIEADGRLLDDNFRINVSGFPILKIIETHQRDRVLPSLCFNAEPLSTHSFPPSNFHPWNGAWPVRPV</sequence>